<dbReference type="RefSeq" id="WP_042984555.1">
    <property type="nucleotide sequence ID" value="NZ_JMQC01000009.1"/>
</dbReference>
<sequence>MSLTLDKKIVLKDILEQARAARTKLREIERAQIDLILIVTLGLAGRIPIDQALILITLQVAFIEGLRNELADILANLQTDLILLKSFT</sequence>
<name>A0A090Y9U2_9BACI</name>
<dbReference type="Proteomes" id="UP000264294">
    <property type="component" value="Unassembled WGS sequence"/>
</dbReference>
<evidence type="ECO:0000313" key="4">
    <source>
        <dbReference type="Proteomes" id="UP000264294"/>
    </source>
</evidence>
<accession>A0A090Y9U2</accession>
<evidence type="ECO:0000313" key="2">
    <source>
        <dbReference type="EMBL" id="RFT62410.1"/>
    </source>
</evidence>
<gene>
    <name evidence="2" type="ORF">D0U04_28090</name>
    <name evidence="1" type="ORF">DJ93_5440</name>
</gene>
<protein>
    <submittedName>
        <fullName evidence="1">Uncharacterized protein</fullName>
    </submittedName>
</protein>
<evidence type="ECO:0000313" key="1">
    <source>
        <dbReference type="EMBL" id="KFM95543.1"/>
    </source>
</evidence>
<dbReference type="EMBL" id="JMQC01000009">
    <property type="protein sequence ID" value="KFM95543.1"/>
    <property type="molecule type" value="Genomic_DNA"/>
</dbReference>
<dbReference type="AlphaFoldDB" id="A0A090Y9U2"/>
<keyword evidence="4" id="KW-1185">Reference proteome</keyword>
<dbReference type="PATRIC" id="fig|1405.8.peg.5607"/>
<comment type="caution">
    <text evidence="1">The sequence shown here is derived from an EMBL/GenBank/DDBJ whole genome shotgun (WGS) entry which is preliminary data.</text>
</comment>
<dbReference type="EMBL" id="QVOD01000069">
    <property type="protein sequence ID" value="RFT62410.1"/>
    <property type="molecule type" value="Genomic_DNA"/>
</dbReference>
<dbReference type="Proteomes" id="UP000029389">
    <property type="component" value="Unassembled WGS sequence"/>
</dbReference>
<evidence type="ECO:0000313" key="3">
    <source>
        <dbReference type="Proteomes" id="UP000029389"/>
    </source>
</evidence>
<proteinExistence type="predicted"/>
<reference evidence="1 3" key="1">
    <citation type="submission" date="2014-04" db="EMBL/GenBank/DDBJ databases">
        <authorList>
            <person name="Bishop-Lilly K.A."/>
            <person name="Broomall S.M."/>
            <person name="Chain P.S."/>
            <person name="Chertkov O."/>
            <person name="Coyne S.R."/>
            <person name="Daligault H.E."/>
            <person name="Davenport K.W."/>
            <person name="Erkkila T."/>
            <person name="Frey K.G."/>
            <person name="Gibbons H.S."/>
            <person name="Gu W."/>
            <person name="Jaissle J."/>
            <person name="Johnson S.L."/>
            <person name="Koroleva G.I."/>
            <person name="Ladner J.T."/>
            <person name="Lo C.-C."/>
            <person name="Minogue T.D."/>
            <person name="Munk C."/>
            <person name="Palacios G.F."/>
            <person name="Redden C.L."/>
            <person name="Rosenzweig C.N."/>
            <person name="Scholz M.B."/>
            <person name="Teshima H."/>
            <person name="Xu Y."/>
        </authorList>
    </citation>
    <scope>NUCLEOTIDE SEQUENCE [LARGE SCALE GENOMIC DNA]</scope>
    <source>
        <strain evidence="1 3">BHP</strain>
    </source>
</reference>
<reference evidence="2 4" key="2">
    <citation type="submission" date="2018-08" db="EMBL/GenBank/DDBJ databases">
        <title>Bacillus clarus sp. nov. strain PS00077A.</title>
        <authorList>
            <person name="Mendez Acevedo M."/>
            <person name="Carroll L."/>
            <person name="Mukherjee M."/>
            <person name="Wiedmann M."/>
            <person name="Kovac J."/>
        </authorList>
    </citation>
    <scope>NUCLEOTIDE SEQUENCE [LARGE SCALE GENOMIC DNA]</scope>
    <source>
        <strain evidence="2 4">PS00077A</strain>
    </source>
</reference>
<organism evidence="1 3">
    <name type="scientific">Bacillus clarus</name>
    <dbReference type="NCBI Taxonomy" id="2338372"/>
    <lineage>
        <taxon>Bacteria</taxon>
        <taxon>Bacillati</taxon>
        <taxon>Bacillota</taxon>
        <taxon>Bacilli</taxon>
        <taxon>Bacillales</taxon>
        <taxon>Bacillaceae</taxon>
        <taxon>Bacillus</taxon>
        <taxon>Bacillus cereus group</taxon>
    </lineage>
</organism>